<feature type="region of interest" description="Disordered" evidence="1">
    <location>
        <begin position="1"/>
        <end position="42"/>
    </location>
</feature>
<accession>A0A9E7HE55</accession>
<dbReference type="AlphaFoldDB" id="A0A9E7HE55"/>
<organism evidence="2 3">
    <name type="scientific">Musa troglodytarum</name>
    <name type="common">fe'i banana</name>
    <dbReference type="NCBI Taxonomy" id="320322"/>
    <lineage>
        <taxon>Eukaryota</taxon>
        <taxon>Viridiplantae</taxon>
        <taxon>Streptophyta</taxon>
        <taxon>Embryophyta</taxon>
        <taxon>Tracheophyta</taxon>
        <taxon>Spermatophyta</taxon>
        <taxon>Magnoliopsida</taxon>
        <taxon>Liliopsida</taxon>
        <taxon>Zingiberales</taxon>
        <taxon>Musaceae</taxon>
        <taxon>Musa</taxon>
    </lineage>
</organism>
<evidence type="ECO:0000256" key="1">
    <source>
        <dbReference type="SAM" id="MobiDB-lite"/>
    </source>
</evidence>
<evidence type="ECO:0000313" key="3">
    <source>
        <dbReference type="Proteomes" id="UP001055439"/>
    </source>
</evidence>
<sequence length="42" mass="4526">MLLHPRPTDPGPGRHGLVGGPAVRLSPDLQALHPELRPQGRE</sequence>
<evidence type="ECO:0000313" key="2">
    <source>
        <dbReference type="EMBL" id="URE32801.1"/>
    </source>
</evidence>
<name>A0A9E7HE55_9LILI</name>
<proteinExistence type="predicted"/>
<dbReference type="OrthoDB" id="4436220at2759"/>
<gene>
    <name evidence="2" type="ORF">MUK42_17145</name>
</gene>
<dbReference type="EMBL" id="CP097510">
    <property type="protein sequence ID" value="URE32801.1"/>
    <property type="molecule type" value="Genomic_DNA"/>
</dbReference>
<dbReference type="Proteomes" id="UP001055439">
    <property type="component" value="Chromosome 8"/>
</dbReference>
<reference evidence="2" key="1">
    <citation type="submission" date="2022-05" db="EMBL/GenBank/DDBJ databases">
        <title>The Musa troglodytarum L. genome provides insights into the mechanism of non-climacteric behaviour and enrichment of carotenoids.</title>
        <authorList>
            <person name="Wang J."/>
        </authorList>
    </citation>
    <scope>NUCLEOTIDE SEQUENCE</scope>
    <source>
        <tissue evidence="2">Leaf</tissue>
    </source>
</reference>
<keyword evidence="3" id="KW-1185">Reference proteome</keyword>
<protein>
    <submittedName>
        <fullName evidence="2">Uncharacterized protein</fullName>
    </submittedName>
</protein>